<dbReference type="EMBL" id="DLYI01000271">
    <property type="protein sequence ID" value="HAC29983.1"/>
    <property type="molecule type" value="Genomic_DNA"/>
</dbReference>
<dbReference type="AlphaFoldDB" id="A0A3B8WLJ5"/>
<dbReference type="Pfam" id="PF00534">
    <property type="entry name" value="Glycos_transf_1"/>
    <property type="match status" value="1"/>
</dbReference>
<dbReference type="Proteomes" id="UP000261325">
    <property type="component" value="Unassembled WGS sequence"/>
</dbReference>
<gene>
    <name evidence="3" type="ORF">DCF82_19570</name>
</gene>
<feature type="non-terminal residue" evidence="3">
    <location>
        <position position="253"/>
    </location>
</feature>
<feature type="domain" description="Glycosyltransferase subfamily 4-like N-terminal" evidence="2">
    <location>
        <begin position="4"/>
        <end position="137"/>
    </location>
</feature>
<protein>
    <submittedName>
        <fullName evidence="3">Glycosyl transferase family 1</fullName>
    </submittedName>
</protein>
<dbReference type="GO" id="GO:0016757">
    <property type="term" value="F:glycosyltransferase activity"/>
    <property type="evidence" value="ECO:0007669"/>
    <property type="project" value="InterPro"/>
</dbReference>
<name>A0A3B8WLJ5_MARNT</name>
<dbReference type="PANTHER" id="PTHR45947">
    <property type="entry name" value="SULFOQUINOVOSYL TRANSFERASE SQD2"/>
    <property type="match status" value="1"/>
</dbReference>
<comment type="caution">
    <text evidence="3">The sequence shown here is derived from an EMBL/GenBank/DDBJ whole genome shotgun (WGS) entry which is preliminary data.</text>
</comment>
<evidence type="ECO:0000259" key="2">
    <source>
        <dbReference type="Pfam" id="PF13439"/>
    </source>
</evidence>
<keyword evidence="3" id="KW-0808">Transferase</keyword>
<dbReference type="InterPro" id="IPR001296">
    <property type="entry name" value="Glyco_trans_1"/>
</dbReference>
<dbReference type="SUPFAM" id="SSF53756">
    <property type="entry name" value="UDP-Glycosyltransferase/glycogen phosphorylase"/>
    <property type="match status" value="1"/>
</dbReference>
<evidence type="ECO:0000313" key="3">
    <source>
        <dbReference type="EMBL" id="HAC29983.1"/>
    </source>
</evidence>
<proteinExistence type="predicted"/>
<organism evidence="3 4">
    <name type="scientific">Marinobacter nauticus</name>
    <name type="common">Marinobacter hydrocarbonoclasticus</name>
    <name type="synonym">Marinobacter aquaeolei</name>
    <dbReference type="NCBI Taxonomy" id="2743"/>
    <lineage>
        <taxon>Bacteria</taxon>
        <taxon>Pseudomonadati</taxon>
        <taxon>Pseudomonadota</taxon>
        <taxon>Gammaproteobacteria</taxon>
        <taxon>Pseudomonadales</taxon>
        <taxon>Marinobacteraceae</taxon>
        <taxon>Marinobacter</taxon>
    </lineage>
</organism>
<dbReference type="Gene3D" id="3.40.50.2000">
    <property type="entry name" value="Glycogen Phosphorylase B"/>
    <property type="match status" value="2"/>
</dbReference>
<feature type="non-terminal residue" evidence="3">
    <location>
        <position position="1"/>
    </location>
</feature>
<dbReference type="PANTHER" id="PTHR45947:SF3">
    <property type="entry name" value="SULFOQUINOVOSYL TRANSFERASE SQD2"/>
    <property type="match status" value="1"/>
</dbReference>
<feature type="domain" description="Glycosyl transferase family 1" evidence="1">
    <location>
        <begin position="149"/>
        <end position="253"/>
    </location>
</feature>
<reference evidence="3 4" key="1">
    <citation type="journal article" date="2018" name="Nat. Biotechnol.">
        <title>A standardized bacterial taxonomy based on genome phylogeny substantially revises the tree of life.</title>
        <authorList>
            <person name="Parks D.H."/>
            <person name="Chuvochina M."/>
            <person name="Waite D.W."/>
            <person name="Rinke C."/>
            <person name="Skarshewski A."/>
            <person name="Chaumeil P.A."/>
            <person name="Hugenholtz P."/>
        </authorList>
    </citation>
    <scope>NUCLEOTIDE SEQUENCE [LARGE SCALE GENOMIC DNA]</scope>
    <source>
        <strain evidence="3">UBA9049</strain>
    </source>
</reference>
<accession>A0A3B8WLJ5</accession>
<sequence length="253" mass="29221">REDAVVRVPSLLAMGEKREFRLANIFLARIRKQVRAFRPDVVHLHHPFWLGSLGLFMARQLRIPAIYTYHTRLEHYAHFVPLPGMLFRNLISHALIKRFANRCDGVIVPTYSTEEYLRMIGVTTPTFVQPTGIEYERFQAVETSELKTLRDKLGLSSEKVFISVARLSNEKNIDFMIEAIDRLRQESDVPFRFLMIGDGHQRDRLQKKIDSLELGSHFTLVGAVQPEEMALWYNLGDAFLFASKSETQGMVIL</sequence>
<evidence type="ECO:0000259" key="1">
    <source>
        <dbReference type="Pfam" id="PF00534"/>
    </source>
</evidence>
<dbReference type="Pfam" id="PF13439">
    <property type="entry name" value="Glyco_transf_4"/>
    <property type="match status" value="1"/>
</dbReference>
<evidence type="ECO:0000313" key="4">
    <source>
        <dbReference type="Proteomes" id="UP000261325"/>
    </source>
</evidence>
<dbReference type="InterPro" id="IPR050194">
    <property type="entry name" value="Glycosyltransferase_grp1"/>
</dbReference>
<dbReference type="InterPro" id="IPR028098">
    <property type="entry name" value="Glyco_trans_4-like_N"/>
</dbReference>